<organism evidence="1 2">
    <name type="scientific">Popillia japonica</name>
    <name type="common">Japanese beetle</name>
    <dbReference type="NCBI Taxonomy" id="7064"/>
    <lineage>
        <taxon>Eukaryota</taxon>
        <taxon>Metazoa</taxon>
        <taxon>Ecdysozoa</taxon>
        <taxon>Arthropoda</taxon>
        <taxon>Hexapoda</taxon>
        <taxon>Insecta</taxon>
        <taxon>Pterygota</taxon>
        <taxon>Neoptera</taxon>
        <taxon>Endopterygota</taxon>
        <taxon>Coleoptera</taxon>
        <taxon>Polyphaga</taxon>
        <taxon>Scarabaeiformia</taxon>
        <taxon>Scarabaeidae</taxon>
        <taxon>Rutelinae</taxon>
        <taxon>Popillia</taxon>
    </lineage>
</organism>
<accession>A0AAW1J0J3</accession>
<dbReference type="EMBL" id="JASPKY010000454">
    <property type="protein sequence ID" value="KAK9696347.1"/>
    <property type="molecule type" value="Genomic_DNA"/>
</dbReference>
<comment type="caution">
    <text evidence="1">The sequence shown here is derived from an EMBL/GenBank/DDBJ whole genome shotgun (WGS) entry which is preliminary data.</text>
</comment>
<evidence type="ECO:0000313" key="2">
    <source>
        <dbReference type="Proteomes" id="UP001458880"/>
    </source>
</evidence>
<dbReference type="Proteomes" id="UP001458880">
    <property type="component" value="Unassembled WGS sequence"/>
</dbReference>
<name>A0AAW1J0J3_POPJA</name>
<evidence type="ECO:0000313" key="1">
    <source>
        <dbReference type="EMBL" id="KAK9696347.1"/>
    </source>
</evidence>
<proteinExistence type="predicted"/>
<dbReference type="AlphaFoldDB" id="A0AAW1J0J3"/>
<sequence>MTLQNQIFSVKTITWFDKRFIEKKIYYTMEYKLFQLQLNLIGMENGLKRRWRRPRILYGNFSGISPMWIYGSEYVERLKQPKPTCYRRSLVL</sequence>
<gene>
    <name evidence="1" type="ORF">QE152_g31958</name>
</gene>
<protein>
    <submittedName>
        <fullName evidence="1">Uncharacterized protein</fullName>
    </submittedName>
</protein>
<reference evidence="1 2" key="1">
    <citation type="journal article" date="2024" name="BMC Genomics">
        <title>De novo assembly and annotation of Popillia japonica's genome with initial clues to its potential as an invasive pest.</title>
        <authorList>
            <person name="Cucini C."/>
            <person name="Boschi S."/>
            <person name="Funari R."/>
            <person name="Cardaioli E."/>
            <person name="Iannotti N."/>
            <person name="Marturano G."/>
            <person name="Paoli F."/>
            <person name="Bruttini M."/>
            <person name="Carapelli A."/>
            <person name="Frati F."/>
            <person name="Nardi F."/>
        </authorList>
    </citation>
    <scope>NUCLEOTIDE SEQUENCE [LARGE SCALE GENOMIC DNA]</scope>
    <source>
        <strain evidence="1">DMR45628</strain>
    </source>
</reference>
<keyword evidence="2" id="KW-1185">Reference proteome</keyword>